<sequence>MILILVLIVVATGLYLLNLNYKYWEKRGVPGPKPTFLVGNLTENFLVKKSLADLYGDIYKKFRDTRLVGIFKASTPALVIRDPGLIKEITVKSFQHFHDNELYLDKNIDPLSGRNPFFLRGEEWKSTRAHLTPGFTSGKMKWIYPLLEEVSKNLVKYIGKHPEATTGKGCNAKEVCMRFTLNNVGTCAFGLDAKCFEEDNPEFKQIADRFLSPEGFQNVKVFLVSIIPFIAKIVSIKFTPKDVEEKLTNIVRQTLQYRDANNIIRNDFMHILHQLTKTNKDFREVDATAHAAGFFGDGYETSSIVMHLTLYELAASPETQSKLREEINKAFEENNDTLPYEELQKLTYLDAAFNEALRLHPPLGSLNKMCTKDYTYVPRDDEVIKKPFVIEKGTPVILPLYGLHRDPAYFDEPDRFKPERFLDEKKDSVKYAFLPFGEGPRACLGQRFGSLQVRIGVAYVIRNFEIFVNKKTQLPIKYDPMYFLTSPRLPLWLDFKKIR</sequence>
<accession>A0AA38IL86</accession>
<keyword evidence="9" id="KW-0492">Microsome</keyword>
<keyword evidence="12 15" id="KW-0503">Monooxygenase</keyword>
<evidence type="ECO:0000256" key="9">
    <source>
        <dbReference type="ARBA" id="ARBA00022848"/>
    </source>
</evidence>
<keyword evidence="13" id="KW-0472">Membrane</keyword>
<gene>
    <name evidence="16" type="ORF">Zmor_011008</name>
</gene>
<keyword evidence="10 15" id="KW-0560">Oxidoreductase</keyword>
<dbReference type="GO" id="GO:0005789">
    <property type="term" value="C:endoplasmic reticulum membrane"/>
    <property type="evidence" value="ECO:0007669"/>
    <property type="project" value="UniProtKB-SubCell"/>
</dbReference>
<keyword evidence="17" id="KW-1185">Reference proteome</keyword>
<dbReference type="GO" id="GO:0020037">
    <property type="term" value="F:heme binding"/>
    <property type="evidence" value="ECO:0007669"/>
    <property type="project" value="InterPro"/>
</dbReference>
<comment type="caution">
    <text evidence="16">The sequence shown here is derived from an EMBL/GenBank/DDBJ whole genome shotgun (WGS) entry which is preliminary data.</text>
</comment>
<evidence type="ECO:0000256" key="14">
    <source>
        <dbReference type="PIRSR" id="PIRSR602401-1"/>
    </source>
</evidence>
<comment type="function">
    <text evidence="2">May be involved in the metabolism of insect hormones and in the breakdown of synthetic insecticides.</text>
</comment>
<evidence type="ECO:0000256" key="11">
    <source>
        <dbReference type="ARBA" id="ARBA00023004"/>
    </source>
</evidence>
<dbReference type="FunFam" id="1.10.630.10:FF:000042">
    <property type="entry name" value="Cytochrome P450"/>
    <property type="match status" value="1"/>
</dbReference>
<evidence type="ECO:0000256" key="10">
    <source>
        <dbReference type="ARBA" id="ARBA00023002"/>
    </source>
</evidence>
<keyword evidence="6 14" id="KW-0349">Heme</keyword>
<dbReference type="PANTHER" id="PTHR24292:SF84">
    <property type="entry name" value="CYTOCHROME P450 28A5-RELATED"/>
    <property type="match status" value="1"/>
</dbReference>
<name>A0AA38IL86_9CUCU</name>
<evidence type="ECO:0000313" key="17">
    <source>
        <dbReference type="Proteomes" id="UP001168821"/>
    </source>
</evidence>
<keyword evidence="7 14" id="KW-0479">Metal-binding</keyword>
<dbReference type="Gene3D" id="1.10.630.10">
    <property type="entry name" value="Cytochrome P450"/>
    <property type="match status" value="1"/>
</dbReference>
<feature type="binding site" description="axial binding residue" evidence="14">
    <location>
        <position position="443"/>
    </location>
    <ligand>
        <name>heme</name>
        <dbReference type="ChEBI" id="CHEBI:30413"/>
    </ligand>
    <ligandPart>
        <name>Fe</name>
        <dbReference type="ChEBI" id="CHEBI:18248"/>
    </ligandPart>
</feature>
<evidence type="ECO:0000256" key="8">
    <source>
        <dbReference type="ARBA" id="ARBA00022824"/>
    </source>
</evidence>
<evidence type="ECO:0000313" key="16">
    <source>
        <dbReference type="EMBL" id="KAJ3659312.1"/>
    </source>
</evidence>
<evidence type="ECO:0000256" key="3">
    <source>
        <dbReference type="ARBA" id="ARBA00004174"/>
    </source>
</evidence>
<dbReference type="SUPFAM" id="SSF48264">
    <property type="entry name" value="Cytochrome P450"/>
    <property type="match status" value="1"/>
</dbReference>
<protein>
    <recommendedName>
        <fullName evidence="18">Cytochrome P450</fullName>
    </recommendedName>
</protein>
<evidence type="ECO:0000256" key="15">
    <source>
        <dbReference type="RuleBase" id="RU000461"/>
    </source>
</evidence>
<evidence type="ECO:0000256" key="1">
    <source>
        <dbReference type="ARBA" id="ARBA00001971"/>
    </source>
</evidence>
<comment type="subcellular location">
    <subcellularLocation>
        <location evidence="4">Endoplasmic reticulum membrane</location>
        <topology evidence="4">Peripheral membrane protein</topology>
    </subcellularLocation>
    <subcellularLocation>
        <location evidence="3">Microsome membrane</location>
        <topology evidence="3">Peripheral membrane protein</topology>
    </subcellularLocation>
</comment>
<dbReference type="PROSITE" id="PS00086">
    <property type="entry name" value="CYTOCHROME_P450"/>
    <property type="match status" value="1"/>
</dbReference>
<dbReference type="GO" id="GO:0004497">
    <property type="term" value="F:monooxygenase activity"/>
    <property type="evidence" value="ECO:0007669"/>
    <property type="project" value="UniProtKB-KW"/>
</dbReference>
<keyword evidence="11 14" id="KW-0408">Iron</keyword>
<proteinExistence type="inferred from homology"/>
<comment type="cofactor">
    <cofactor evidence="1 14">
        <name>heme</name>
        <dbReference type="ChEBI" id="CHEBI:30413"/>
    </cofactor>
</comment>
<evidence type="ECO:0000256" key="7">
    <source>
        <dbReference type="ARBA" id="ARBA00022723"/>
    </source>
</evidence>
<dbReference type="InterPro" id="IPR050476">
    <property type="entry name" value="Insect_CytP450_Detox"/>
</dbReference>
<dbReference type="PRINTS" id="PR00463">
    <property type="entry name" value="EP450I"/>
</dbReference>
<comment type="similarity">
    <text evidence="5 15">Belongs to the cytochrome P450 family.</text>
</comment>
<keyword evidence="8" id="KW-0256">Endoplasmic reticulum</keyword>
<evidence type="ECO:0000256" key="6">
    <source>
        <dbReference type="ARBA" id="ARBA00022617"/>
    </source>
</evidence>
<evidence type="ECO:0000256" key="2">
    <source>
        <dbReference type="ARBA" id="ARBA00003690"/>
    </source>
</evidence>
<dbReference type="InterPro" id="IPR001128">
    <property type="entry name" value="Cyt_P450"/>
</dbReference>
<dbReference type="InterPro" id="IPR036396">
    <property type="entry name" value="Cyt_P450_sf"/>
</dbReference>
<dbReference type="PRINTS" id="PR00385">
    <property type="entry name" value="P450"/>
</dbReference>
<dbReference type="CDD" id="cd11056">
    <property type="entry name" value="CYP6-like"/>
    <property type="match status" value="1"/>
</dbReference>
<evidence type="ECO:0000256" key="12">
    <source>
        <dbReference type="ARBA" id="ARBA00023033"/>
    </source>
</evidence>
<dbReference type="InterPro" id="IPR002401">
    <property type="entry name" value="Cyt_P450_E_grp-I"/>
</dbReference>
<dbReference type="Pfam" id="PF00067">
    <property type="entry name" value="p450"/>
    <property type="match status" value="1"/>
</dbReference>
<dbReference type="AlphaFoldDB" id="A0AA38IL86"/>
<evidence type="ECO:0000256" key="13">
    <source>
        <dbReference type="ARBA" id="ARBA00023136"/>
    </source>
</evidence>
<dbReference type="Proteomes" id="UP001168821">
    <property type="component" value="Unassembled WGS sequence"/>
</dbReference>
<dbReference type="EMBL" id="JALNTZ010000003">
    <property type="protein sequence ID" value="KAJ3659312.1"/>
    <property type="molecule type" value="Genomic_DNA"/>
</dbReference>
<reference evidence="16" key="1">
    <citation type="journal article" date="2023" name="G3 (Bethesda)">
        <title>Whole genome assemblies of Zophobas morio and Tenebrio molitor.</title>
        <authorList>
            <person name="Kaur S."/>
            <person name="Stinson S.A."/>
            <person name="diCenzo G.C."/>
        </authorList>
    </citation>
    <scope>NUCLEOTIDE SEQUENCE</scope>
    <source>
        <strain evidence="16">QUZm001</strain>
    </source>
</reference>
<dbReference type="PANTHER" id="PTHR24292">
    <property type="entry name" value="CYTOCHROME P450"/>
    <property type="match status" value="1"/>
</dbReference>
<dbReference type="GO" id="GO:0005506">
    <property type="term" value="F:iron ion binding"/>
    <property type="evidence" value="ECO:0007669"/>
    <property type="project" value="InterPro"/>
</dbReference>
<evidence type="ECO:0000256" key="5">
    <source>
        <dbReference type="ARBA" id="ARBA00010617"/>
    </source>
</evidence>
<evidence type="ECO:0008006" key="18">
    <source>
        <dbReference type="Google" id="ProtNLM"/>
    </source>
</evidence>
<dbReference type="GO" id="GO:0016705">
    <property type="term" value="F:oxidoreductase activity, acting on paired donors, with incorporation or reduction of molecular oxygen"/>
    <property type="evidence" value="ECO:0007669"/>
    <property type="project" value="InterPro"/>
</dbReference>
<evidence type="ECO:0000256" key="4">
    <source>
        <dbReference type="ARBA" id="ARBA00004406"/>
    </source>
</evidence>
<organism evidence="16 17">
    <name type="scientific">Zophobas morio</name>
    <dbReference type="NCBI Taxonomy" id="2755281"/>
    <lineage>
        <taxon>Eukaryota</taxon>
        <taxon>Metazoa</taxon>
        <taxon>Ecdysozoa</taxon>
        <taxon>Arthropoda</taxon>
        <taxon>Hexapoda</taxon>
        <taxon>Insecta</taxon>
        <taxon>Pterygota</taxon>
        <taxon>Neoptera</taxon>
        <taxon>Endopterygota</taxon>
        <taxon>Coleoptera</taxon>
        <taxon>Polyphaga</taxon>
        <taxon>Cucujiformia</taxon>
        <taxon>Tenebrionidae</taxon>
        <taxon>Zophobas</taxon>
    </lineage>
</organism>
<dbReference type="InterPro" id="IPR017972">
    <property type="entry name" value="Cyt_P450_CS"/>
</dbReference>